<organism evidence="1 2">
    <name type="scientific">Sinisalibacter aestuarii</name>
    <dbReference type="NCBI Taxonomy" id="2949426"/>
    <lineage>
        <taxon>Bacteria</taxon>
        <taxon>Pseudomonadati</taxon>
        <taxon>Pseudomonadota</taxon>
        <taxon>Alphaproteobacteria</taxon>
        <taxon>Rhodobacterales</taxon>
        <taxon>Roseobacteraceae</taxon>
        <taxon>Sinisalibacter</taxon>
    </lineage>
</organism>
<dbReference type="InterPro" id="IPR027417">
    <property type="entry name" value="P-loop_NTPase"/>
</dbReference>
<dbReference type="EMBL" id="BROH01000004">
    <property type="protein sequence ID" value="GKY87947.1"/>
    <property type="molecule type" value="Genomic_DNA"/>
</dbReference>
<sequence length="306" mass="33743">MDPAAAPRHTKRMSEEVYLHAGSPRTGTSSFQLFLEVNAEAIRAQGVDLNYPGRDAAKQGTLALRFPAPRHDAGAIEQRLIRARRNLGRVLRPDRPVILSEENICGRMLDFHKGLFFPTAPLRAGFLARALAPRSVARITLVLRPYSEIFVSGYRKRAEDNLQAPFEEHAGKMAQFKGGWVEVISAMREGLKPAEIVLLDYRRRPQAELAGVVCPLLDTSALVEPGREANVSLNDAGLFAMQARLRAGETYTPDLLEEVRLAHAAETADAPFAAFTADAKARLDARYAADLDRLAAMAGVRYRRGE</sequence>
<protein>
    <recommendedName>
        <fullName evidence="3">Sulfotransferase family protein</fullName>
    </recommendedName>
</protein>
<comment type="caution">
    <text evidence="1">The sequence shown here is derived from an EMBL/GenBank/DDBJ whole genome shotgun (WGS) entry which is preliminary data.</text>
</comment>
<accession>A0ABQ5LSH2</accession>
<name>A0ABQ5LSH2_9RHOB</name>
<reference evidence="1" key="1">
    <citation type="journal article" date="2023" name="Int. J. Syst. Evol. Microbiol.">
        <title>Sinisalibacter aestuarii sp. nov., isolated from estuarine sediment of the Arakawa River.</title>
        <authorList>
            <person name="Arafat S.T."/>
            <person name="Hirano S."/>
            <person name="Sato A."/>
            <person name="Takeuchi K."/>
            <person name="Yasuda T."/>
            <person name="Terahara T."/>
            <person name="Hamada M."/>
            <person name="Kobayashi T."/>
        </authorList>
    </citation>
    <scope>NUCLEOTIDE SEQUENCE</scope>
    <source>
        <strain evidence="1">B-399</strain>
    </source>
</reference>
<proteinExistence type="predicted"/>
<gene>
    <name evidence="1" type="ORF">STA1M1_18160</name>
</gene>
<dbReference type="Proteomes" id="UP001144205">
    <property type="component" value="Unassembled WGS sequence"/>
</dbReference>
<evidence type="ECO:0000313" key="2">
    <source>
        <dbReference type="Proteomes" id="UP001144205"/>
    </source>
</evidence>
<evidence type="ECO:0008006" key="3">
    <source>
        <dbReference type="Google" id="ProtNLM"/>
    </source>
</evidence>
<dbReference type="SUPFAM" id="SSF52540">
    <property type="entry name" value="P-loop containing nucleoside triphosphate hydrolases"/>
    <property type="match status" value="1"/>
</dbReference>
<keyword evidence="2" id="KW-1185">Reference proteome</keyword>
<evidence type="ECO:0000313" key="1">
    <source>
        <dbReference type="EMBL" id="GKY87947.1"/>
    </source>
</evidence>